<sequence>MWQDLGRSATTFRPTAAQTSPAENGSKRDASAGYPQLVANSKGNQNKTDDDRSQGAAKPDVAYVFAPQRERMSSYFDLVFSMGAAGDDALRGATRPERNREARLFIFDACMFMRGINALKSARVLCEEGQWEFAVGIVRQLFELVLNIEHLKTFNDRDHGNLLYAKYGLMQHVERDRGALLYAKKTGREIDEDRLQEAEQILANAFPEFRSVSARGRLNREQYWSGHNVRTLAKQSDHPLRVDQYDLLFVPYSDQAHGAPSALVDAMFPRSVKPEAIFAKDSVHIGQTLIMAINLYLELWELLEHVPQADPEQRLAWVSATRAEAEKFGVWPTTPHP</sequence>
<reference evidence="2 3" key="1">
    <citation type="journal article" date="2019" name="Emerg. Microbes Infect.">
        <title>Comprehensive subspecies identification of 175 nontuberculous mycobacteria species based on 7547 genomic profiles.</title>
        <authorList>
            <person name="Matsumoto Y."/>
            <person name="Kinjo T."/>
            <person name="Motooka D."/>
            <person name="Nabeya D."/>
            <person name="Jung N."/>
            <person name="Uechi K."/>
            <person name="Horii T."/>
            <person name="Iida T."/>
            <person name="Fujita J."/>
            <person name="Nakamura S."/>
        </authorList>
    </citation>
    <scope>NUCLEOTIDE SEQUENCE [LARGE SCALE GENOMIC DNA]</scope>
    <source>
        <strain evidence="2 3">JCM 30996</strain>
    </source>
</reference>
<dbReference type="InterPro" id="IPR043733">
    <property type="entry name" value="DUF5677"/>
</dbReference>
<gene>
    <name evidence="2" type="ORF">MHIP_53450</name>
</gene>
<dbReference type="Pfam" id="PF18928">
    <property type="entry name" value="DUF5677"/>
    <property type="match status" value="1"/>
</dbReference>
<accession>A0A7I9ZUX4</accession>
<evidence type="ECO:0000313" key="2">
    <source>
        <dbReference type="EMBL" id="GFH04862.1"/>
    </source>
</evidence>
<organism evidence="2 3">
    <name type="scientific">Mycolicibacterium hippocampi</name>
    <dbReference type="NCBI Taxonomy" id="659824"/>
    <lineage>
        <taxon>Bacteria</taxon>
        <taxon>Bacillati</taxon>
        <taxon>Actinomycetota</taxon>
        <taxon>Actinomycetes</taxon>
        <taxon>Mycobacteriales</taxon>
        <taxon>Mycobacteriaceae</taxon>
        <taxon>Mycolicibacterium</taxon>
    </lineage>
</organism>
<proteinExistence type="predicted"/>
<dbReference type="Proteomes" id="UP000465304">
    <property type="component" value="Unassembled WGS sequence"/>
</dbReference>
<feature type="region of interest" description="Disordered" evidence="1">
    <location>
        <begin position="1"/>
        <end position="60"/>
    </location>
</feature>
<evidence type="ECO:0000313" key="3">
    <source>
        <dbReference type="Proteomes" id="UP000465304"/>
    </source>
</evidence>
<dbReference type="EMBL" id="BLLB01000002">
    <property type="protein sequence ID" value="GFH04862.1"/>
    <property type="molecule type" value="Genomic_DNA"/>
</dbReference>
<dbReference type="AlphaFoldDB" id="A0A7I9ZUX4"/>
<evidence type="ECO:0000256" key="1">
    <source>
        <dbReference type="SAM" id="MobiDB-lite"/>
    </source>
</evidence>
<feature type="compositionally biased region" description="Polar residues" evidence="1">
    <location>
        <begin position="8"/>
        <end position="23"/>
    </location>
</feature>
<comment type="caution">
    <text evidence="2">The sequence shown here is derived from an EMBL/GenBank/DDBJ whole genome shotgun (WGS) entry which is preliminary data.</text>
</comment>
<protein>
    <submittedName>
        <fullName evidence="2">Uncharacterized protein</fullName>
    </submittedName>
</protein>
<name>A0A7I9ZUX4_9MYCO</name>
<keyword evidence="3" id="KW-1185">Reference proteome</keyword>